<dbReference type="AlphaFoldDB" id="A0A9X1U1H2"/>
<evidence type="ECO:0000313" key="2">
    <source>
        <dbReference type="Proteomes" id="UP001139336"/>
    </source>
</evidence>
<dbReference type="Proteomes" id="UP001139336">
    <property type="component" value="Unassembled WGS sequence"/>
</dbReference>
<sequence length="129" mass="14355">MKSPNPSIQHSEGWTLYLFNPSGSSDSESVRRAKDSALQSFFRVQQNRDKALSDGTRVRVQTTSDYQDADGIRSTVCAVEDWGHDALAIQVDRGAPDLWSTGDGISKEERQCGQAMRVLEAWSHQNSTH</sequence>
<dbReference type="EMBL" id="JAKGSI010000005">
    <property type="protein sequence ID" value="MCF4007563.1"/>
    <property type="molecule type" value="Genomic_DNA"/>
</dbReference>
<protein>
    <submittedName>
        <fullName evidence="1">Uncharacterized protein</fullName>
    </submittedName>
</protein>
<gene>
    <name evidence="1" type="ORF">L1O03_10340</name>
</gene>
<name>A0A9X1U1H2_9CORY</name>
<organism evidence="1 2">
    <name type="scientific">Corynebacterium uropygiale</name>
    <dbReference type="NCBI Taxonomy" id="1775911"/>
    <lineage>
        <taxon>Bacteria</taxon>
        <taxon>Bacillati</taxon>
        <taxon>Actinomycetota</taxon>
        <taxon>Actinomycetes</taxon>
        <taxon>Mycobacteriales</taxon>
        <taxon>Corynebacteriaceae</taxon>
        <taxon>Corynebacterium</taxon>
    </lineage>
</organism>
<comment type="caution">
    <text evidence="1">The sequence shown here is derived from an EMBL/GenBank/DDBJ whole genome shotgun (WGS) entry which is preliminary data.</text>
</comment>
<proteinExistence type="predicted"/>
<evidence type="ECO:0000313" key="1">
    <source>
        <dbReference type="EMBL" id="MCF4007563.1"/>
    </source>
</evidence>
<keyword evidence="2" id="KW-1185">Reference proteome</keyword>
<reference evidence="1" key="1">
    <citation type="submission" date="2022-01" db="EMBL/GenBank/DDBJ databases">
        <title>Corynebacterium sp. nov isolated from isolated from the feces of the greater white-fronted geese (Anser albifrons) at Poyang Lake, PR China.</title>
        <authorList>
            <person name="Liu Q."/>
        </authorList>
    </citation>
    <scope>NUCLEOTIDE SEQUENCE</scope>
    <source>
        <strain evidence="1">JCM 32435</strain>
    </source>
</reference>
<dbReference type="RefSeq" id="WP_236119698.1">
    <property type="nucleotide sequence ID" value="NZ_JAKGSI010000005.1"/>
</dbReference>
<accession>A0A9X1U1H2</accession>